<comment type="caution">
    <text evidence="14">The sequence shown here is derived from an EMBL/GenBank/DDBJ whole genome shotgun (WGS) entry which is preliminary data.</text>
</comment>
<dbReference type="Pfam" id="PF00005">
    <property type="entry name" value="ABC_tran"/>
    <property type="match status" value="1"/>
</dbReference>
<dbReference type="InterPro" id="IPR027417">
    <property type="entry name" value="P-loop_NTPase"/>
</dbReference>
<evidence type="ECO:0000256" key="10">
    <source>
        <dbReference type="SAM" id="MobiDB-lite"/>
    </source>
</evidence>
<dbReference type="InterPro" id="IPR003593">
    <property type="entry name" value="AAA+_ATPase"/>
</dbReference>
<dbReference type="InterPro" id="IPR017871">
    <property type="entry name" value="ABC_transporter-like_CS"/>
</dbReference>
<reference evidence="14" key="1">
    <citation type="submission" date="2020-10" db="EMBL/GenBank/DDBJ databases">
        <authorList>
            <person name="Gilroy R."/>
        </authorList>
    </citation>
    <scope>NUCLEOTIDE SEQUENCE</scope>
    <source>
        <strain evidence="14">ChiGjej1B1-24693</strain>
    </source>
</reference>
<proteinExistence type="inferred from homology"/>
<keyword evidence="7 11" id="KW-1133">Transmembrane helix</keyword>
<comment type="similarity">
    <text evidence="9">Belongs to the ABC transporter superfamily. Lipid exporter (TC 3.A.1.106) family.</text>
</comment>
<keyword evidence="5" id="KW-0547">Nucleotide-binding</keyword>
<dbReference type="EMBL" id="DVLP01000230">
    <property type="protein sequence ID" value="HIT75443.1"/>
    <property type="molecule type" value="Genomic_DNA"/>
</dbReference>
<sequence>MTVQDRDPQGREAQGGEVQNRSRVADPRDADADLARKLVGKAPVAGDDEVAEWRGVAAEDRSDGELRAKSSAFLKRRSRALLWSLLKPYRWVVLAMVALVLVENASRLSVPSLVSHGIDVGIPPLQANGDASELLTTIAIMVGAVVAHTITRIAFIYISGKMGQNVLLELRRRLFKHFQKLDVSFHEKYTSGRVISRLTNDIDAIMELLQTGFDGLITAALTLVGVAVLLLVLDLHLGGLVLICFPILMLLVRWFSKNSTKTYRRVREYAAMVIVQFVETMGGIRAVQAYRREQRNQEIFSDLADRYGHANVTAMRLNAIFSPGVKLIGNLTIALVLTYGGWRVMHGEMTVGVLAAFLLYLRQFFEPMQEISQFYNTFQSANSALEKLSGVLEEEPTVAQPTEPVAIGKAAGEVRFDQVEFSYVEGSPVLPGLELTIPAGQTLALVGTTGAGKTTIAKLMSRFYDPTQGRVSLDGTDLRDISDEDLRRSVVMVTQENFMFDGTIGDNIAFGRPDASQAEIEAAARAVGVDTFIDDLPDGYATDVGKRGGRLSAGQRQLIAFARAFLADPAVLILDEATSSLDIPSERLVQQALRTILADRTAIIIAHRLSTVEIADRVLVLEHGQILEDGAPAELMSREDGRYAKLHQAWISSLA</sequence>
<dbReference type="CDD" id="cd18546">
    <property type="entry name" value="ABC_6TM_Rv0194_D2_like"/>
    <property type="match status" value="1"/>
</dbReference>
<dbReference type="Gene3D" id="1.20.1560.10">
    <property type="entry name" value="ABC transporter type 1, transmembrane domain"/>
    <property type="match status" value="1"/>
</dbReference>
<dbReference type="FunFam" id="3.40.50.300:FF:000299">
    <property type="entry name" value="ABC transporter ATP-binding protein/permease"/>
    <property type="match status" value="1"/>
</dbReference>
<keyword evidence="3" id="KW-1003">Cell membrane</keyword>
<name>A0A9D1GX83_9ACTN</name>
<dbReference type="SUPFAM" id="SSF52540">
    <property type="entry name" value="P-loop containing nucleoside triphosphate hydrolases"/>
    <property type="match status" value="1"/>
</dbReference>
<feature type="transmembrane region" description="Helical" evidence="11">
    <location>
        <begin position="80"/>
        <end position="102"/>
    </location>
</feature>
<feature type="domain" description="ABC transporter" evidence="12">
    <location>
        <begin position="414"/>
        <end position="648"/>
    </location>
</feature>
<evidence type="ECO:0000256" key="5">
    <source>
        <dbReference type="ARBA" id="ARBA00022741"/>
    </source>
</evidence>
<feature type="transmembrane region" description="Helical" evidence="11">
    <location>
        <begin position="324"/>
        <end position="342"/>
    </location>
</feature>
<evidence type="ECO:0000256" key="1">
    <source>
        <dbReference type="ARBA" id="ARBA00004651"/>
    </source>
</evidence>
<evidence type="ECO:0000256" key="2">
    <source>
        <dbReference type="ARBA" id="ARBA00022448"/>
    </source>
</evidence>
<dbReference type="InterPro" id="IPR039421">
    <property type="entry name" value="Type_1_exporter"/>
</dbReference>
<dbReference type="SUPFAM" id="SSF90123">
    <property type="entry name" value="ABC transporter transmembrane region"/>
    <property type="match status" value="1"/>
</dbReference>
<dbReference type="GO" id="GO:0015421">
    <property type="term" value="F:ABC-type oligopeptide transporter activity"/>
    <property type="evidence" value="ECO:0007669"/>
    <property type="project" value="TreeGrafter"/>
</dbReference>
<dbReference type="PROSITE" id="PS00211">
    <property type="entry name" value="ABC_TRANSPORTER_1"/>
    <property type="match status" value="1"/>
</dbReference>
<keyword evidence="6 14" id="KW-0067">ATP-binding</keyword>
<dbReference type="Proteomes" id="UP000886842">
    <property type="component" value="Unassembled WGS sequence"/>
</dbReference>
<organism evidence="14 15">
    <name type="scientific">Candidatus Avipropionibacterium avicola</name>
    <dbReference type="NCBI Taxonomy" id="2840701"/>
    <lineage>
        <taxon>Bacteria</taxon>
        <taxon>Bacillati</taxon>
        <taxon>Actinomycetota</taxon>
        <taxon>Actinomycetes</taxon>
        <taxon>Propionibacteriales</taxon>
        <taxon>Propionibacteriaceae</taxon>
        <taxon>Propionibacteriaceae incertae sedis</taxon>
        <taxon>Candidatus Avipropionibacterium</taxon>
    </lineage>
</organism>
<feature type="transmembrane region" description="Helical" evidence="11">
    <location>
        <begin position="215"/>
        <end position="233"/>
    </location>
</feature>
<keyword evidence="2" id="KW-0813">Transport</keyword>
<evidence type="ECO:0000256" key="9">
    <source>
        <dbReference type="ARBA" id="ARBA00061644"/>
    </source>
</evidence>
<dbReference type="PANTHER" id="PTHR43394:SF1">
    <property type="entry name" value="ATP-BINDING CASSETTE SUB-FAMILY B MEMBER 10, MITOCHONDRIAL"/>
    <property type="match status" value="1"/>
</dbReference>
<evidence type="ECO:0000313" key="14">
    <source>
        <dbReference type="EMBL" id="HIT75443.1"/>
    </source>
</evidence>
<keyword evidence="4 11" id="KW-0812">Transmembrane</keyword>
<protein>
    <submittedName>
        <fullName evidence="14">ABC transporter ATP-binding protein</fullName>
    </submittedName>
</protein>
<dbReference type="InterPro" id="IPR003439">
    <property type="entry name" value="ABC_transporter-like_ATP-bd"/>
</dbReference>
<dbReference type="PANTHER" id="PTHR43394">
    <property type="entry name" value="ATP-DEPENDENT PERMEASE MDL1, MITOCHONDRIAL"/>
    <property type="match status" value="1"/>
</dbReference>
<evidence type="ECO:0000256" key="8">
    <source>
        <dbReference type="ARBA" id="ARBA00023136"/>
    </source>
</evidence>
<accession>A0A9D1GX83</accession>
<dbReference type="GO" id="GO:0005524">
    <property type="term" value="F:ATP binding"/>
    <property type="evidence" value="ECO:0007669"/>
    <property type="project" value="UniProtKB-KW"/>
</dbReference>
<feature type="region of interest" description="Disordered" evidence="10">
    <location>
        <begin position="1"/>
        <end position="29"/>
    </location>
</feature>
<evidence type="ECO:0000256" key="6">
    <source>
        <dbReference type="ARBA" id="ARBA00022840"/>
    </source>
</evidence>
<dbReference type="GO" id="GO:0005886">
    <property type="term" value="C:plasma membrane"/>
    <property type="evidence" value="ECO:0007669"/>
    <property type="project" value="UniProtKB-SubCell"/>
</dbReference>
<dbReference type="GO" id="GO:0016887">
    <property type="term" value="F:ATP hydrolysis activity"/>
    <property type="evidence" value="ECO:0007669"/>
    <property type="project" value="InterPro"/>
</dbReference>
<evidence type="ECO:0000259" key="13">
    <source>
        <dbReference type="PROSITE" id="PS50929"/>
    </source>
</evidence>
<dbReference type="PROSITE" id="PS50929">
    <property type="entry name" value="ABC_TM1F"/>
    <property type="match status" value="1"/>
</dbReference>
<evidence type="ECO:0000256" key="3">
    <source>
        <dbReference type="ARBA" id="ARBA00022475"/>
    </source>
</evidence>
<evidence type="ECO:0000313" key="15">
    <source>
        <dbReference type="Proteomes" id="UP000886842"/>
    </source>
</evidence>
<keyword evidence="8 11" id="KW-0472">Membrane</keyword>
<evidence type="ECO:0000256" key="7">
    <source>
        <dbReference type="ARBA" id="ARBA00022989"/>
    </source>
</evidence>
<reference evidence="14" key="2">
    <citation type="journal article" date="2021" name="PeerJ">
        <title>Extensive microbial diversity within the chicken gut microbiome revealed by metagenomics and culture.</title>
        <authorList>
            <person name="Gilroy R."/>
            <person name="Ravi A."/>
            <person name="Getino M."/>
            <person name="Pursley I."/>
            <person name="Horton D.L."/>
            <person name="Alikhan N.F."/>
            <person name="Baker D."/>
            <person name="Gharbi K."/>
            <person name="Hall N."/>
            <person name="Watson M."/>
            <person name="Adriaenssens E.M."/>
            <person name="Foster-Nyarko E."/>
            <person name="Jarju S."/>
            <person name="Secka A."/>
            <person name="Antonio M."/>
            <person name="Oren A."/>
            <person name="Chaudhuri R.R."/>
            <person name="La Ragione R."/>
            <person name="Hildebrand F."/>
            <person name="Pallen M.J."/>
        </authorList>
    </citation>
    <scope>NUCLEOTIDE SEQUENCE</scope>
    <source>
        <strain evidence="14">ChiGjej1B1-24693</strain>
    </source>
</reference>
<feature type="compositionally biased region" description="Basic and acidic residues" evidence="10">
    <location>
        <begin position="1"/>
        <end position="10"/>
    </location>
</feature>
<evidence type="ECO:0000259" key="12">
    <source>
        <dbReference type="PROSITE" id="PS50893"/>
    </source>
</evidence>
<evidence type="ECO:0000256" key="11">
    <source>
        <dbReference type="SAM" id="Phobius"/>
    </source>
</evidence>
<evidence type="ECO:0000256" key="4">
    <source>
        <dbReference type="ARBA" id="ARBA00022692"/>
    </source>
</evidence>
<feature type="transmembrane region" description="Helical" evidence="11">
    <location>
        <begin position="239"/>
        <end position="256"/>
    </location>
</feature>
<dbReference type="AlphaFoldDB" id="A0A9D1GX83"/>
<feature type="domain" description="ABC transmembrane type-1" evidence="13">
    <location>
        <begin position="94"/>
        <end position="380"/>
    </location>
</feature>
<dbReference type="InterPro" id="IPR036640">
    <property type="entry name" value="ABC1_TM_sf"/>
</dbReference>
<gene>
    <name evidence="14" type="ORF">IAA98_07655</name>
</gene>
<comment type="subcellular location">
    <subcellularLocation>
        <location evidence="1">Cell membrane</location>
        <topology evidence="1">Multi-pass membrane protein</topology>
    </subcellularLocation>
</comment>
<dbReference type="Pfam" id="PF00664">
    <property type="entry name" value="ABC_membrane"/>
    <property type="match status" value="1"/>
</dbReference>
<dbReference type="InterPro" id="IPR011527">
    <property type="entry name" value="ABC1_TM_dom"/>
</dbReference>
<dbReference type="Gene3D" id="3.40.50.300">
    <property type="entry name" value="P-loop containing nucleotide triphosphate hydrolases"/>
    <property type="match status" value="1"/>
</dbReference>
<feature type="transmembrane region" description="Helical" evidence="11">
    <location>
        <begin position="134"/>
        <end position="158"/>
    </location>
</feature>
<dbReference type="SMART" id="SM00382">
    <property type="entry name" value="AAA"/>
    <property type="match status" value="1"/>
</dbReference>
<dbReference type="PROSITE" id="PS50893">
    <property type="entry name" value="ABC_TRANSPORTER_2"/>
    <property type="match status" value="1"/>
</dbReference>